<dbReference type="GO" id="GO:0003677">
    <property type="term" value="F:DNA binding"/>
    <property type="evidence" value="ECO:0007669"/>
    <property type="project" value="UniProtKB-KW"/>
</dbReference>
<evidence type="ECO:0000256" key="1">
    <source>
        <dbReference type="ARBA" id="ARBA00011046"/>
    </source>
</evidence>
<gene>
    <name evidence="5" type="ORF">SAMN02746011_01419</name>
</gene>
<keyword evidence="3" id="KW-0238">DNA-binding</keyword>
<evidence type="ECO:0000256" key="3">
    <source>
        <dbReference type="ARBA" id="ARBA00023125"/>
    </source>
</evidence>
<dbReference type="STRING" id="1121925.SAMN02746011_01419"/>
<evidence type="ECO:0000313" key="5">
    <source>
        <dbReference type="EMBL" id="SJZ66130.1"/>
    </source>
</evidence>
<dbReference type="InterPro" id="IPR005650">
    <property type="entry name" value="BlaI_family"/>
</dbReference>
<dbReference type="SUPFAM" id="SSF46785">
    <property type="entry name" value="Winged helix' DNA-binding domain"/>
    <property type="match status" value="1"/>
</dbReference>
<evidence type="ECO:0000313" key="6">
    <source>
        <dbReference type="Proteomes" id="UP000189941"/>
    </source>
</evidence>
<dbReference type="EMBL" id="FUWO01000012">
    <property type="protein sequence ID" value="SJZ66130.1"/>
    <property type="molecule type" value="Genomic_DNA"/>
</dbReference>
<proteinExistence type="inferred from homology"/>
<protein>
    <submittedName>
        <fullName evidence="5">Copper transport repressor, CopY/TcrY family</fullName>
    </submittedName>
</protein>
<dbReference type="InterPro" id="IPR036390">
    <property type="entry name" value="WH_DNA-bd_sf"/>
</dbReference>
<dbReference type="InterPro" id="IPR014071">
    <property type="entry name" value="Cu_transp_CopY/TcrY"/>
</dbReference>
<dbReference type="AlphaFoldDB" id="A0A1T4MGB0"/>
<dbReference type="Gene3D" id="1.10.10.10">
    <property type="entry name" value="Winged helix-like DNA-binding domain superfamily/Winged helix DNA-binding domain"/>
    <property type="match status" value="1"/>
</dbReference>
<dbReference type="GO" id="GO:0045892">
    <property type="term" value="P:negative regulation of DNA-templated transcription"/>
    <property type="evidence" value="ECO:0007669"/>
    <property type="project" value="InterPro"/>
</dbReference>
<sequence>MEHTTITSAEWEVMRVVWAKSTLTSREIIDTLTNILDWKEGTIKSLLNRLVQKGYLKQDSSVKPMLYQATISANQALQTDLGEIMDRSCTKDRGLHIEQLIQHETLSQEQCQMLIQLIEEKMKNAPEIIKCQCPPGQCTCQHHTAIIE</sequence>
<dbReference type="InterPro" id="IPR036388">
    <property type="entry name" value="WH-like_DNA-bd_sf"/>
</dbReference>
<keyword evidence="6" id="KW-1185">Reference proteome</keyword>
<keyword evidence="2" id="KW-0805">Transcription regulation</keyword>
<dbReference type="Pfam" id="PF03965">
    <property type="entry name" value="Penicillinase_R"/>
    <property type="match status" value="1"/>
</dbReference>
<keyword evidence="4" id="KW-0804">Transcription</keyword>
<dbReference type="OrthoDB" id="1849040at2"/>
<evidence type="ECO:0000256" key="4">
    <source>
        <dbReference type="ARBA" id="ARBA00023163"/>
    </source>
</evidence>
<dbReference type="PIRSF" id="PIRSF019455">
    <property type="entry name" value="CopR_AtkY"/>
    <property type="match status" value="1"/>
</dbReference>
<name>A0A1T4MGB0_9LACT</name>
<accession>A0A1T4MGB0</accession>
<evidence type="ECO:0000256" key="2">
    <source>
        <dbReference type="ARBA" id="ARBA00023015"/>
    </source>
</evidence>
<organism evidence="5 6">
    <name type="scientific">Globicatella sulfidifaciens DSM 15739</name>
    <dbReference type="NCBI Taxonomy" id="1121925"/>
    <lineage>
        <taxon>Bacteria</taxon>
        <taxon>Bacillati</taxon>
        <taxon>Bacillota</taxon>
        <taxon>Bacilli</taxon>
        <taxon>Lactobacillales</taxon>
        <taxon>Aerococcaceae</taxon>
        <taxon>Globicatella</taxon>
    </lineage>
</organism>
<comment type="similarity">
    <text evidence="1">Belongs to the BlaI transcriptional regulatory family.</text>
</comment>
<reference evidence="6" key="1">
    <citation type="submission" date="2017-02" db="EMBL/GenBank/DDBJ databases">
        <authorList>
            <person name="Varghese N."/>
            <person name="Submissions S."/>
        </authorList>
    </citation>
    <scope>NUCLEOTIDE SEQUENCE [LARGE SCALE GENOMIC DNA]</scope>
    <source>
        <strain evidence="6">DSM 15739</strain>
    </source>
</reference>
<dbReference type="RefSeq" id="WP_078756153.1">
    <property type="nucleotide sequence ID" value="NZ_FUWO01000012.1"/>
</dbReference>
<dbReference type="Proteomes" id="UP000189941">
    <property type="component" value="Unassembled WGS sequence"/>
</dbReference>
<dbReference type="NCBIfam" id="TIGR02698">
    <property type="entry name" value="CopY_TcrY"/>
    <property type="match status" value="1"/>
</dbReference>